<dbReference type="OrthoDB" id="2020141at2"/>
<reference evidence="2 3" key="1">
    <citation type="submission" date="2015-10" db="EMBL/GenBank/DDBJ databases">
        <title>Corynebacteirum lowii and Corynebacterium oculi species nova, derived from human clinical disease and and emended description of Corynebacterium mastiditis.</title>
        <authorList>
            <person name="Bernard K."/>
            <person name="Pacheco A.L."/>
            <person name="Mcdougall C."/>
            <person name="Burtx T."/>
            <person name="Weibe D."/>
            <person name="Tyler S."/>
            <person name="Olson A.B."/>
            <person name="Cnockaert M."/>
            <person name="Eguchi H."/>
            <person name="Kuwahara T."/>
            <person name="Nakayama-Imaohji H."/>
            <person name="Boudewijins M."/>
            <person name="Van Hoecke F."/>
            <person name="Bernier A.-M."/>
            <person name="Vandamme P."/>
        </authorList>
    </citation>
    <scope>NUCLEOTIDE SEQUENCE [LARGE SCALE GENOMIC DNA]</scope>
    <source>
        <strain evidence="2 3">NML 130206</strain>
    </source>
</reference>
<dbReference type="STRING" id="1544413.Clow_01854"/>
<proteinExistence type="predicted"/>
<dbReference type="EMBL" id="LKEV01000006">
    <property type="protein sequence ID" value="KQB85721.1"/>
    <property type="molecule type" value="Genomic_DNA"/>
</dbReference>
<keyword evidence="3" id="KW-1185">Reference proteome</keyword>
<dbReference type="InterPro" id="IPR027417">
    <property type="entry name" value="P-loop_NTPase"/>
</dbReference>
<dbReference type="Gene3D" id="3.40.50.300">
    <property type="entry name" value="P-loop containing nucleotide triphosphate hydrolases"/>
    <property type="match status" value="1"/>
</dbReference>
<dbReference type="Proteomes" id="UP000050488">
    <property type="component" value="Unassembled WGS sequence"/>
</dbReference>
<dbReference type="PATRIC" id="fig|1544413.3.peg.1858"/>
<name>A0A0Q0YGK1_9CORY</name>
<dbReference type="InterPro" id="IPR041664">
    <property type="entry name" value="AAA_16"/>
</dbReference>
<dbReference type="AlphaFoldDB" id="A0A0Q0YGK1"/>
<feature type="domain" description="Orc1-like AAA ATPase" evidence="1">
    <location>
        <begin position="24"/>
        <end position="182"/>
    </location>
</feature>
<organism evidence="2 3">
    <name type="scientific">Corynebacterium lowii</name>
    <dbReference type="NCBI Taxonomy" id="1544413"/>
    <lineage>
        <taxon>Bacteria</taxon>
        <taxon>Bacillati</taxon>
        <taxon>Actinomycetota</taxon>
        <taxon>Actinomycetes</taxon>
        <taxon>Mycobacteriales</taxon>
        <taxon>Corynebacteriaceae</taxon>
        <taxon>Corynebacterium</taxon>
    </lineage>
</organism>
<comment type="caution">
    <text evidence="2">The sequence shown here is derived from an EMBL/GenBank/DDBJ whole genome shotgun (WGS) entry which is preliminary data.</text>
</comment>
<gene>
    <name evidence="2" type="ORF">Clow_01854</name>
</gene>
<protein>
    <submittedName>
        <fullName evidence="2">Archaeal ATPase</fullName>
    </submittedName>
</protein>
<evidence type="ECO:0000259" key="1">
    <source>
        <dbReference type="Pfam" id="PF13191"/>
    </source>
</evidence>
<dbReference type="PANTHER" id="PTHR34301:SF8">
    <property type="entry name" value="ATPASE DOMAIN-CONTAINING PROTEIN"/>
    <property type="match status" value="1"/>
</dbReference>
<dbReference type="PANTHER" id="PTHR34301">
    <property type="entry name" value="DNA-BINDING PROTEIN-RELATED"/>
    <property type="match status" value="1"/>
</dbReference>
<dbReference type="Pfam" id="PF13191">
    <property type="entry name" value="AAA_16"/>
    <property type="match status" value="1"/>
</dbReference>
<evidence type="ECO:0000313" key="3">
    <source>
        <dbReference type="Proteomes" id="UP000050488"/>
    </source>
</evidence>
<dbReference type="SUPFAM" id="SSF52540">
    <property type="entry name" value="P-loop containing nucleoside triphosphate hydrolases"/>
    <property type="match status" value="1"/>
</dbReference>
<accession>A0A0Q0YGK1</accession>
<evidence type="ECO:0000313" key="2">
    <source>
        <dbReference type="EMBL" id="KQB85721.1"/>
    </source>
</evidence>
<sequence>MLAAMESSRNPFHPTFGRSPAIVAGREEEVAQFELALAEGPGNPWRTALISGNRGIGKTVLLNELEEAAKAQGWVVLRAHVGENMLSDLTEVTIPRTYEALDTAGPAQRRNLTGITLGGVGGIKTEVQRTRPEPGRNVLSQLQDLAALTMPRGTGILLTVDEIQSAAPEHLHELAVAIQDLNRDEMDIAFLAAGLPSGVEDLLQLEGTTFLRRAERIQLERLDEATTRTLLRDTSHLGGRPMMPEAIDVAVRISHGYPYLVQVVGSISWAKARLNGASEVSAQHVADSFTDVVKRIGTQVHAPSLRSVPTRQLDFLHAMARLDEGEGVEISEIAGALGTATTGVSRLRHELIYRELIVPHSHGKVQFSLPYMAEYLNSLIR</sequence>